<dbReference type="CDD" id="cd03112">
    <property type="entry name" value="CobW-like"/>
    <property type="match status" value="1"/>
</dbReference>
<dbReference type="InterPro" id="IPR027417">
    <property type="entry name" value="P-loop_NTPase"/>
</dbReference>
<accession>A0ABN9SST3</accession>
<proteinExistence type="predicted"/>
<dbReference type="Pfam" id="PF02492">
    <property type="entry name" value="cobW"/>
    <property type="match status" value="1"/>
</dbReference>
<comment type="caution">
    <text evidence="3">The sequence shown here is derived from an EMBL/GenBank/DDBJ whole genome shotgun (WGS) entry which is preliminary data.</text>
</comment>
<reference evidence="3" key="1">
    <citation type="submission" date="2023-10" db="EMBL/GenBank/DDBJ databases">
        <authorList>
            <person name="Chen Y."/>
            <person name="Shah S."/>
            <person name="Dougan E. K."/>
            <person name="Thang M."/>
            <person name="Chan C."/>
        </authorList>
    </citation>
    <scope>NUCLEOTIDE SEQUENCE [LARGE SCALE GENOMIC DNA]</scope>
</reference>
<feature type="region of interest" description="Disordered" evidence="1">
    <location>
        <begin position="1"/>
        <end position="24"/>
    </location>
</feature>
<dbReference type="EMBL" id="CAUYUJ010013002">
    <property type="protein sequence ID" value="CAK0835136.1"/>
    <property type="molecule type" value="Genomic_DNA"/>
</dbReference>
<dbReference type="Pfam" id="PF08856">
    <property type="entry name" value="DUF1826"/>
    <property type="match status" value="1"/>
</dbReference>
<dbReference type="InterPro" id="IPR051927">
    <property type="entry name" value="Zn_Chap_cDPG_Synth"/>
</dbReference>
<protein>
    <recommendedName>
        <fullName evidence="2">CobW/HypB/UreG nucleotide-binding domain-containing protein</fullName>
    </recommendedName>
</protein>
<sequence>MQRGATRTLAGAAGPASPPAVTAEAPGRLRSLASLDSPASPAATALAEAVARRGYAVAQAERISDMQPLTMLTSHIEHMMVLCREASGAWSDEDFWGVRLDVNMPENANTQFHDDGFVNVRLVSTFVGDGLILADKAAVDWRTYEDGRPEHVRWEAWNPKVASVEHMAAKGDIVLMRGGSSGASRPCVHRSPYSARRDVAQLHITEKLPVTLLSGFLGAGKTTLLTHVLNNREGKRVAVLVNDMASINVDGQLLKDGVQLHENKDKMVELQNGCICCTLREDLMDSVKELALERRFDYLLIESTGISEPLPVASTFAARDDMGYPRIGGVTRLDTLVTVVDCLHFLKDYECGSKLEDRKELGAEKGDERTIVHLLVDQVETANVLILNKIDLVTPEELDSLKAILKKLNPGAHVIETKFGVTSPSTILSTGRFNQKEVEMLPGWVQELQGTGADHTPETEEYGISSFIYPAACAPILPGSIGQPGEEGRRFVGRAPLQGCGLVQQ</sequence>
<dbReference type="PANTHER" id="PTHR43603:SF1">
    <property type="entry name" value="ZINC-REGULATED GTPASE METALLOPROTEIN ACTIVATOR 1"/>
    <property type="match status" value="1"/>
</dbReference>
<keyword evidence="4" id="KW-1185">Reference proteome</keyword>
<evidence type="ECO:0000313" key="3">
    <source>
        <dbReference type="EMBL" id="CAK0835136.1"/>
    </source>
</evidence>
<dbReference type="Proteomes" id="UP001189429">
    <property type="component" value="Unassembled WGS sequence"/>
</dbReference>
<dbReference type="PANTHER" id="PTHR43603">
    <property type="entry name" value="COBW DOMAIN-CONTAINING PROTEIN DDB_G0274527"/>
    <property type="match status" value="1"/>
</dbReference>
<dbReference type="InterPro" id="IPR003495">
    <property type="entry name" value="CobW/HypB/UreG_nucleotide-bd"/>
</dbReference>
<dbReference type="Gene3D" id="3.40.50.300">
    <property type="entry name" value="P-loop containing nucleotide triphosphate hydrolases"/>
    <property type="match status" value="1"/>
</dbReference>
<evidence type="ECO:0000313" key="4">
    <source>
        <dbReference type="Proteomes" id="UP001189429"/>
    </source>
</evidence>
<feature type="compositionally biased region" description="Low complexity" evidence="1">
    <location>
        <begin position="1"/>
        <end position="15"/>
    </location>
</feature>
<feature type="domain" description="CobW/HypB/UreG nucleotide-binding" evidence="2">
    <location>
        <begin position="209"/>
        <end position="415"/>
    </location>
</feature>
<organism evidence="3 4">
    <name type="scientific">Prorocentrum cordatum</name>
    <dbReference type="NCBI Taxonomy" id="2364126"/>
    <lineage>
        <taxon>Eukaryota</taxon>
        <taxon>Sar</taxon>
        <taxon>Alveolata</taxon>
        <taxon>Dinophyceae</taxon>
        <taxon>Prorocentrales</taxon>
        <taxon>Prorocentraceae</taxon>
        <taxon>Prorocentrum</taxon>
    </lineage>
</organism>
<dbReference type="InterPro" id="IPR014955">
    <property type="entry name" value="DUF1826"/>
</dbReference>
<name>A0ABN9SST3_9DINO</name>
<evidence type="ECO:0000259" key="2">
    <source>
        <dbReference type="Pfam" id="PF02492"/>
    </source>
</evidence>
<dbReference type="SUPFAM" id="SSF52540">
    <property type="entry name" value="P-loop containing nucleoside triphosphate hydrolases"/>
    <property type="match status" value="1"/>
</dbReference>
<evidence type="ECO:0000256" key="1">
    <source>
        <dbReference type="SAM" id="MobiDB-lite"/>
    </source>
</evidence>
<gene>
    <name evidence="3" type="ORF">PCOR1329_LOCUS32260</name>
</gene>